<evidence type="ECO:0000256" key="4">
    <source>
        <dbReference type="ARBA" id="ARBA00022553"/>
    </source>
</evidence>
<dbReference type="SMART" id="SM00388">
    <property type="entry name" value="HisKA"/>
    <property type="match status" value="1"/>
</dbReference>
<dbReference type="InterPro" id="IPR003661">
    <property type="entry name" value="HisK_dim/P_dom"/>
</dbReference>
<dbReference type="InterPro" id="IPR005467">
    <property type="entry name" value="His_kinase_dom"/>
</dbReference>
<dbReference type="PROSITE" id="PS50885">
    <property type="entry name" value="HAMP"/>
    <property type="match status" value="1"/>
</dbReference>
<gene>
    <name evidence="14" type="ORF">LIZ65_04865</name>
</gene>
<evidence type="ECO:0000256" key="7">
    <source>
        <dbReference type="ARBA" id="ARBA00022777"/>
    </source>
</evidence>
<feature type="domain" description="HAMP" evidence="13">
    <location>
        <begin position="120"/>
        <end position="172"/>
    </location>
</feature>
<evidence type="ECO:0000259" key="12">
    <source>
        <dbReference type="PROSITE" id="PS50109"/>
    </source>
</evidence>
<dbReference type="Pfam" id="PF00512">
    <property type="entry name" value="HisKA"/>
    <property type="match status" value="1"/>
</dbReference>
<feature type="transmembrane region" description="Helical" evidence="11">
    <location>
        <begin position="90"/>
        <end position="115"/>
    </location>
</feature>
<evidence type="ECO:0000256" key="2">
    <source>
        <dbReference type="ARBA" id="ARBA00004141"/>
    </source>
</evidence>
<keyword evidence="8 11" id="KW-1133">Transmembrane helix</keyword>
<sequence length="410" mass="47168">MDWINEKLEHLRRRAADLPIRRALLLYLLAALLAGFICARVTNVFCERWSSMIFRRNQESGGQVYTIRGENYLAYPQSMVEEMPQRDQNIVAVLNTIIAFSPLIYVGLFMVLAAFRFYKTRLRGPFDILRKSTEEIKCNNLDFEIVYENKDEMGELCSSFEDMRQELVSNKEELWNLIEEQKKINAAFAHDLRTPLTVLKGYTDFLYRYIPEGKVSEEKLTGTLKLMSQHLERLTAYSRTMKNIRSFEEMQPQKTEITAARLKSRLSETAAALDEIGDIKICFTEAHGTNTEDGSHILWIDEIMIMEVFDNILSNAIRFAHSMVEISMDIETEKELLILYVKDDGMGFTEEELKKAVLPYFHGEGQREEHFGIGLHIAQQLCARHGGSLSLANSMYGGALVSVSFSYRKS</sequence>
<dbReference type="SUPFAM" id="SSF158472">
    <property type="entry name" value="HAMP domain-like"/>
    <property type="match status" value="1"/>
</dbReference>
<dbReference type="PANTHER" id="PTHR45528">
    <property type="entry name" value="SENSOR HISTIDINE KINASE CPXA"/>
    <property type="match status" value="1"/>
</dbReference>
<keyword evidence="5" id="KW-0808">Transferase</keyword>
<dbReference type="SUPFAM" id="SSF55874">
    <property type="entry name" value="ATPase domain of HSP90 chaperone/DNA topoisomerase II/histidine kinase"/>
    <property type="match status" value="1"/>
</dbReference>
<dbReference type="SMART" id="SM00387">
    <property type="entry name" value="HATPase_c"/>
    <property type="match status" value="1"/>
</dbReference>
<evidence type="ECO:0000313" key="14">
    <source>
        <dbReference type="EMBL" id="MCB7386611.1"/>
    </source>
</evidence>
<evidence type="ECO:0000256" key="5">
    <source>
        <dbReference type="ARBA" id="ARBA00022679"/>
    </source>
</evidence>
<evidence type="ECO:0000256" key="6">
    <source>
        <dbReference type="ARBA" id="ARBA00022692"/>
    </source>
</evidence>
<dbReference type="PROSITE" id="PS50109">
    <property type="entry name" value="HIS_KIN"/>
    <property type="match status" value="1"/>
</dbReference>
<dbReference type="Gene3D" id="1.10.287.130">
    <property type="match status" value="1"/>
</dbReference>
<dbReference type="Gene3D" id="6.10.340.10">
    <property type="match status" value="1"/>
</dbReference>
<name>A0ABS8DDX2_9FIRM</name>
<keyword evidence="6 11" id="KW-0812">Transmembrane</keyword>
<dbReference type="Proteomes" id="UP001299546">
    <property type="component" value="Unassembled WGS sequence"/>
</dbReference>
<dbReference type="EC" id="2.7.13.3" evidence="3"/>
<dbReference type="EMBL" id="JAJCIS010000002">
    <property type="protein sequence ID" value="MCB7386611.1"/>
    <property type="molecule type" value="Genomic_DNA"/>
</dbReference>
<evidence type="ECO:0000256" key="8">
    <source>
        <dbReference type="ARBA" id="ARBA00022989"/>
    </source>
</evidence>
<dbReference type="InterPro" id="IPR003594">
    <property type="entry name" value="HATPase_dom"/>
</dbReference>
<keyword evidence="9" id="KW-0902">Two-component regulatory system</keyword>
<evidence type="ECO:0000256" key="10">
    <source>
        <dbReference type="ARBA" id="ARBA00023136"/>
    </source>
</evidence>
<evidence type="ECO:0000256" key="1">
    <source>
        <dbReference type="ARBA" id="ARBA00000085"/>
    </source>
</evidence>
<evidence type="ECO:0000259" key="13">
    <source>
        <dbReference type="PROSITE" id="PS50885"/>
    </source>
</evidence>
<evidence type="ECO:0000256" key="3">
    <source>
        <dbReference type="ARBA" id="ARBA00012438"/>
    </source>
</evidence>
<feature type="transmembrane region" description="Helical" evidence="11">
    <location>
        <begin position="23"/>
        <end position="42"/>
    </location>
</feature>
<dbReference type="SUPFAM" id="SSF47384">
    <property type="entry name" value="Homodimeric domain of signal transducing histidine kinase"/>
    <property type="match status" value="1"/>
</dbReference>
<dbReference type="PANTHER" id="PTHR45528:SF8">
    <property type="entry name" value="HISTIDINE KINASE"/>
    <property type="match status" value="1"/>
</dbReference>
<dbReference type="RefSeq" id="WP_066736606.1">
    <property type="nucleotide sequence ID" value="NZ_JAJCIQ010000002.1"/>
</dbReference>
<keyword evidence="7 14" id="KW-0418">Kinase</keyword>
<dbReference type="CDD" id="cd00082">
    <property type="entry name" value="HisKA"/>
    <property type="match status" value="1"/>
</dbReference>
<dbReference type="InterPro" id="IPR050398">
    <property type="entry name" value="HssS/ArlS-like"/>
</dbReference>
<comment type="caution">
    <text evidence="14">The sequence shown here is derived from an EMBL/GenBank/DDBJ whole genome shotgun (WGS) entry which is preliminary data.</text>
</comment>
<evidence type="ECO:0000313" key="15">
    <source>
        <dbReference type="Proteomes" id="UP001299546"/>
    </source>
</evidence>
<accession>A0ABS8DDX2</accession>
<evidence type="ECO:0000256" key="11">
    <source>
        <dbReference type="SAM" id="Phobius"/>
    </source>
</evidence>
<dbReference type="InterPro" id="IPR036097">
    <property type="entry name" value="HisK_dim/P_sf"/>
</dbReference>
<dbReference type="Pfam" id="PF02518">
    <property type="entry name" value="HATPase_c"/>
    <property type="match status" value="1"/>
</dbReference>
<keyword evidence="10 11" id="KW-0472">Membrane</keyword>
<keyword evidence="15" id="KW-1185">Reference proteome</keyword>
<dbReference type="CDD" id="cd06225">
    <property type="entry name" value="HAMP"/>
    <property type="match status" value="1"/>
</dbReference>
<organism evidence="14 15">
    <name type="scientific">Bariatricus massiliensis</name>
    <dbReference type="NCBI Taxonomy" id="1745713"/>
    <lineage>
        <taxon>Bacteria</taxon>
        <taxon>Bacillati</taxon>
        <taxon>Bacillota</taxon>
        <taxon>Clostridia</taxon>
        <taxon>Lachnospirales</taxon>
        <taxon>Lachnospiraceae</taxon>
        <taxon>Bariatricus</taxon>
    </lineage>
</organism>
<dbReference type="InterPro" id="IPR036890">
    <property type="entry name" value="HATPase_C_sf"/>
</dbReference>
<dbReference type="Gene3D" id="3.30.565.10">
    <property type="entry name" value="Histidine kinase-like ATPase, C-terminal domain"/>
    <property type="match status" value="1"/>
</dbReference>
<dbReference type="InterPro" id="IPR003660">
    <property type="entry name" value="HAMP_dom"/>
</dbReference>
<dbReference type="GO" id="GO:0016301">
    <property type="term" value="F:kinase activity"/>
    <property type="evidence" value="ECO:0007669"/>
    <property type="project" value="UniProtKB-KW"/>
</dbReference>
<comment type="catalytic activity">
    <reaction evidence="1">
        <text>ATP + protein L-histidine = ADP + protein N-phospho-L-histidine.</text>
        <dbReference type="EC" id="2.7.13.3"/>
    </reaction>
</comment>
<evidence type="ECO:0000256" key="9">
    <source>
        <dbReference type="ARBA" id="ARBA00023012"/>
    </source>
</evidence>
<comment type="subcellular location">
    <subcellularLocation>
        <location evidence="2">Membrane</location>
        <topology evidence="2">Multi-pass membrane protein</topology>
    </subcellularLocation>
</comment>
<proteinExistence type="predicted"/>
<reference evidence="14 15" key="1">
    <citation type="submission" date="2021-10" db="EMBL/GenBank/DDBJ databases">
        <title>Collection of gut derived symbiotic bacterial strains cultured from healthy donors.</title>
        <authorList>
            <person name="Lin H."/>
            <person name="Littmann E."/>
            <person name="Kohout C."/>
            <person name="Pamer E.G."/>
        </authorList>
    </citation>
    <scope>NUCLEOTIDE SEQUENCE [LARGE SCALE GENOMIC DNA]</scope>
    <source>
        <strain evidence="14 15">DFI.1.165</strain>
    </source>
</reference>
<protein>
    <recommendedName>
        <fullName evidence="3">histidine kinase</fullName>
        <ecNumber evidence="3">2.7.13.3</ecNumber>
    </recommendedName>
</protein>
<keyword evidence="4" id="KW-0597">Phosphoprotein</keyword>
<feature type="domain" description="Histidine kinase" evidence="12">
    <location>
        <begin position="187"/>
        <end position="409"/>
    </location>
</feature>